<protein>
    <recommendedName>
        <fullName evidence="6">NACHT domain-containing protein</fullName>
    </recommendedName>
</protein>
<sequence>MASFEKSLDLFRRGLSDNQIKQMDGVDRMTLNNTMQTIQNTLGHRNELCKLIRVQRFFKEMGEVVKPVATFLRANDSFEALVWGPIHLALIISITWTDAVRQLIDAYEEIAEALGNLAFFHNPVQSGGHLKLGETLQAQEMKSYLASRLGVLESRADLRFESDPSVQNSGRWIASYPIFKSWASESSSENKVLFLNGSPGCGKSTLARRIIRDQKEKQASEPPGRSFLAFFHFKRDVADRRTALSMLQHLIMQLVNQDETIMRFAHEKLSSMEAMGWADMKNMAYDCLTSRQNTTLVLDGLDEAIENEHEVTIKWCLDELLPAAASCGCDLKILICGRASERLDVLLSSYPQIRLNMINAHQQDIDQFIKGKVADIHARLMLEQEKETLIAKISGASQGMFLYARLVLDHLAAIDSTQEFEDELEDDTFPENLDRVYGRITQRIMRKPGSSRCKTVMKILGWVICAARPLRWREIQSRFCIDADKETFNMKSKRLDSCKSICSSLFDVTNCDLFPDIESEQIVSMVHETATTYLVGSGTIDLFEEHINMALFCSHYLSSRPFTTYKSQSISANGHWGYFGFMDYAAAHYAVHVQKVQTSEISTHSSSRLEDVKAAAVGLNKAYCKEIPLQVEQSNKTTQDLNLAIERNVLLVRTIINMERDKSQIASIETTEGLRRHKCHKTQCSKFATGFSNEAALKEHLAVHERPFRCPHIDCFANTAGYASLKRLESHDKTFHQTTSKAKVKAVFPTELETGEWNLYEACKVGDLDEVKRFHGEKIDLNGSHTEAASPLCAAVEAGHGHVCRPHSWWLTSRASHTDVGWFKLAVTSHLNQHIDEVFSNLPTNHQIDLVHHAEHIKQDAEKLIRARCVQELKYIDCDTNLKVNPNPWLRSFVPTLRSTPDKLDELYNRTFERSGIPDELLRVLSIIAASQRPLALDEIDVALAVQPDDNFARQVQERCHVDITQYLHHVCGPFIRIQDFKRVSISHKTAIEFLLLSADATRSSIGSRMYQHEGCLGVAEVNQCLAEICVVYLTLDGAVSDASLLDRRADVGNEGFDNEVYPNVEESSGQTCRKSGRSASLFNYAAKYWGTHYSLSHDFSSGSTGSCGNHTIFSKAIALCNTSACTFHDWFQPVLENYQPGPEVPGQPHPSYDSFTFRFPGSYA</sequence>
<comment type="caution">
    <text evidence="4">The sequence shown here is derived from an EMBL/GenBank/DDBJ whole genome shotgun (WGS) entry which is preliminary data.</text>
</comment>
<dbReference type="AlphaFoldDB" id="A0A8H4ZP41"/>
<dbReference type="SUPFAM" id="SSF52540">
    <property type="entry name" value="P-loop containing nucleoside triphosphate hydrolases"/>
    <property type="match status" value="1"/>
</dbReference>
<proteinExistence type="predicted"/>
<feature type="domain" description="GPI inositol-deacylase winged helix" evidence="2">
    <location>
        <begin position="923"/>
        <end position="997"/>
    </location>
</feature>
<feature type="domain" description="GPI inositol-deacylase winged helix" evidence="2">
    <location>
        <begin position="455"/>
        <end position="537"/>
    </location>
</feature>
<dbReference type="Gene3D" id="3.40.50.300">
    <property type="entry name" value="P-loop containing nucleotide triphosphate hydrolases"/>
    <property type="match status" value="1"/>
</dbReference>
<dbReference type="Pfam" id="PF22939">
    <property type="entry name" value="WHD_GPIID"/>
    <property type="match status" value="2"/>
</dbReference>
<dbReference type="InterPro" id="IPR056884">
    <property type="entry name" value="NPHP3-like_N"/>
</dbReference>
<dbReference type="PANTHER" id="PTHR10039:SF17">
    <property type="entry name" value="FUNGAL STAND N-TERMINAL GOODBYE DOMAIN-CONTAINING PROTEIN-RELATED"/>
    <property type="match status" value="1"/>
</dbReference>
<evidence type="ECO:0000313" key="4">
    <source>
        <dbReference type="EMBL" id="KAF5250227.1"/>
    </source>
</evidence>
<evidence type="ECO:0000259" key="3">
    <source>
        <dbReference type="Pfam" id="PF24883"/>
    </source>
</evidence>
<evidence type="ECO:0000259" key="2">
    <source>
        <dbReference type="Pfam" id="PF22939"/>
    </source>
</evidence>
<reference evidence="4 5" key="1">
    <citation type="journal article" date="2020" name="BMC Genomics">
        <title>Correction to: Identification and distribution of gene clusters required for synthesis of sphingolipid metabolism inhibitors in diverse species of the filamentous fungus Fusarium.</title>
        <authorList>
            <person name="Kim H.S."/>
            <person name="Lohmar J.M."/>
            <person name="Busman M."/>
            <person name="Brown D.W."/>
            <person name="Naumann T.A."/>
            <person name="Divon H.H."/>
            <person name="Lysoe E."/>
            <person name="Uhlig S."/>
            <person name="Proctor R.H."/>
        </authorList>
    </citation>
    <scope>NUCLEOTIDE SEQUENCE [LARGE SCALE GENOMIC DNA]</scope>
    <source>
        <strain evidence="4 5">NRRL 25214</strain>
    </source>
</reference>
<keyword evidence="1" id="KW-0677">Repeat</keyword>
<organism evidence="4 5">
    <name type="scientific">Fusarium anthophilum</name>
    <dbReference type="NCBI Taxonomy" id="48485"/>
    <lineage>
        <taxon>Eukaryota</taxon>
        <taxon>Fungi</taxon>
        <taxon>Dikarya</taxon>
        <taxon>Ascomycota</taxon>
        <taxon>Pezizomycotina</taxon>
        <taxon>Sordariomycetes</taxon>
        <taxon>Hypocreomycetidae</taxon>
        <taxon>Hypocreales</taxon>
        <taxon>Nectriaceae</taxon>
        <taxon>Fusarium</taxon>
        <taxon>Fusarium fujikuroi species complex</taxon>
    </lineage>
</organism>
<dbReference type="EMBL" id="JABEVY010000095">
    <property type="protein sequence ID" value="KAF5250227.1"/>
    <property type="molecule type" value="Genomic_DNA"/>
</dbReference>
<name>A0A8H4ZP41_9HYPO</name>
<accession>A0A8H4ZP41</accession>
<keyword evidence="5" id="KW-1185">Reference proteome</keyword>
<dbReference type="InterPro" id="IPR027417">
    <property type="entry name" value="P-loop_NTPase"/>
</dbReference>
<dbReference type="Proteomes" id="UP000573603">
    <property type="component" value="Unassembled WGS sequence"/>
</dbReference>
<dbReference type="Pfam" id="PF24883">
    <property type="entry name" value="NPHP3_N"/>
    <property type="match status" value="1"/>
</dbReference>
<gene>
    <name evidence="4" type="ORF">FANTH_4552</name>
</gene>
<evidence type="ECO:0008006" key="6">
    <source>
        <dbReference type="Google" id="ProtNLM"/>
    </source>
</evidence>
<dbReference type="InterPro" id="IPR054471">
    <property type="entry name" value="GPIID_WHD"/>
</dbReference>
<evidence type="ECO:0000313" key="5">
    <source>
        <dbReference type="Proteomes" id="UP000573603"/>
    </source>
</evidence>
<evidence type="ECO:0000256" key="1">
    <source>
        <dbReference type="ARBA" id="ARBA00022737"/>
    </source>
</evidence>
<feature type="domain" description="Nephrocystin 3-like N-terminal" evidence="3">
    <location>
        <begin position="169"/>
        <end position="338"/>
    </location>
</feature>
<dbReference type="PANTHER" id="PTHR10039">
    <property type="entry name" value="AMELOGENIN"/>
    <property type="match status" value="1"/>
</dbReference>